<dbReference type="PANTHER" id="PTHR12496:SF0">
    <property type="entry name" value="METHYLTRANSFERASE DOMAIN-CONTAINING PROTEIN"/>
    <property type="match status" value="1"/>
</dbReference>
<evidence type="ECO:0000259" key="1">
    <source>
        <dbReference type="Pfam" id="PF13679"/>
    </source>
</evidence>
<dbReference type="PANTHER" id="PTHR12496">
    <property type="entry name" value="CGI-41 METHYLTRANSFERASE"/>
    <property type="match status" value="1"/>
</dbReference>
<dbReference type="InParanoid" id="A0A0L0HBL2"/>
<dbReference type="InterPro" id="IPR029063">
    <property type="entry name" value="SAM-dependent_MTases_sf"/>
</dbReference>
<dbReference type="RefSeq" id="XP_016606148.1">
    <property type="nucleotide sequence ID" value="XM_016754717.1"/>
</dbReference>
<dbReference type="InterPro" id="IPR025714">
    <property type="entry name" value="Methyltranfer_dom"/>
</dbReference>
<reference evidence="2 3" key="1">
    <citation type="submission" date="2009-08" db="EMBL/GenBank/DDBJ databases">
        <title>The Genome Sequence of Spizellomyces punctatus strain DAOM BR117.</title>
        <authorList>
            <consortium name="The Broad Institute Genome Sequencing Platform"/>
            <person name="Russ C."/>
            <person name="Cuomo C."/>
            <person name="Shea T."/>
            <person name="Young S.K."/>
            <person name="Zeng Q."/>
            <person name="Koehrsen M."/>
            <person name="Haas B."/>
            <person name="Borodovsky M."/>
            <person name="Guigo R."/>
            <person name="Alvarado L."/>
            <person name="Berlin A."/>
            <person name="Bochicchio J."/>
            <person name="Borenstein D."/>
            <person name="Chapman S."/>
            <person name="Chen Z."/>
            <person name="Engels R."/>
            <person name="Freedman E."/>
            <person name="Gellesch M."/>
            <person name="Goldberg J."/>
            <person name="Griggs A."/>
            <person name="Gujja S."/>
            <person name="Heiman D."/>
            <person name="Hepburn T."/>
            <person name="Howarth C."/>
            <person name="Jen D."/>
            <person name="Larson L."/>
            <person name="Lewis B."/>
            <person name="Mehta T."/>
            <person name="Park D."/>
            <person name="Pearson M."/>
            <person name="Roberts A."/>
            <person name="Saif S."/>
            <person name="Shenoy N."/>
            <person name="Sisk P."/>
            <person name="Stolte C."/>
            <person name="Sykes S."/>
            <person name="Thomson T."/>
            <person name="Walk T."/>
            <person name="White J."/>
            <person name="Yandava C."/>
            <person name="Burger G."/>
            <person name="Gray M.W."/>
            <person name="Holland P.W.H."/>
            <person name="King N."/>
            <person name="Lang F.B.F."/>
            <person name="Roger A.J."/>
            <person name="Ruiz-Trillo I."/>
            <person name="Lander E."/>
            <person name="Nusbaum C."/>
        </authorList>
    </citation>
    <scope>NUCLEOTIDE SEQUENCE [LARGE SCALE GENOMIC DNA]</scope>
    <source>
        <strain evidence="2 3">DAOM BR117</strain>
    </source>
</reference>
<dbReference type="SUPFAM" id="SSF53335">
    <property type="entry name" value="S-adenosyl-L-methionine-dependent methyltransferases"/>
    <property type="match status" value="1"/>
</dbReference>
<gene>
    <name evidence="2" type="ORF">SPPG_06517</name>
</gene>
<dbReference type="Proteomes" id="UP000053201">
    <property type="component" value="Unassembled WGS sequence"/>
</dbReference>
<protein>
    <recommendedName>
        <fullName evidence="1">Methyltransferase domain-containing protein</fullName>
    </recommendedName>
</protein>
<dbReference type="InterPro" id="IPR052220">
    <property type="entry name" value="METTL25"/>
</dbReference>
<organism evidence="2 3">
    <name type="scientific">Spizellomyces punctatus (strain DAOM BR117)</name>
    <dbReference type="NCBI Taxonomy" id="645134"/>
    <lineage>
        <taxon>Eukaryota</taxon>
        <taxon>Fungi</taxon>
        <taxon>Fungi incertae sedis</taxon>
        <taxon>Chytridiomycota</taxon>
        <taxon>Chytridiomycota incertae sedis</taxon>
        <taxon>Chytridiomycetes</taxon>
        <taxon>Spizellomycetales</taxon>
        <taxon>Spizellomycetaceae</taxon>
        <taxon>Spizellomyces</taxon>
    </lineage>
</organism>
<dbReference type="STRING" id="645134.A0A0L0HBL2"/>
<keyword evidence="3" id="KW-1185">Reference proteome</keyword>
<dbReference type="eggNOG" id="KOG2651">
    <property type="taxonomic scope" value="Eukaryota"/>
</dbReference>
<dbReference type="GeneID" id="27689811"/>
<evidence type="ECO:0000313" key="3">
    <source>
        <dbReference type="Proteomes" id="UP000053201"/>
    </source>
</evidence>
<proteinExistence type="predicted"/>
<dbReference type="VEuPathDB" id="FungiDB:SPPG_06517"/>
<dbReference type="OrthoDB" id="10258156at2759"/>
<dbReference type="EMBL" id="KQ257461">
    <property type="protein sequence ID" value="KNC98108.1"/>
    <property type="molecule type" value="Genomic_DNA"/>
</dbReference>
<feature type="domain" description="Methyltransferase" evidence="1">
    <location>
        <begin position="119"/>
        <end position="268"/>
    </location>
</feature>
<name>A0A0L0HBL2_SPIPD</name>
<dbReference type="OMA" id="SDINDPP"/>
<dbReference type="Gene3D" id="3.40.50.150">
    <property type="entry name" value="Vaccinia Virus protein VP39"/>
    <property type="match status" value="1"/>
</dbReference>
<dbReference type="AlphaFoldDB" id="A0A0L0HBL2"/>
<sequence length="476" mass="53945">MGTSTDLHTLVSFLSQHRWWIDGFHLFDFFCDNLWEQVDPEWREFVDAASGDFMEHLLHVATGGQIPEMWPESLKAVMCIARTLALGRRVERDEEIGILPEEDVVYDDEACRLAAMSRKKLHEVDRLSRVIFRVAERQNADSIIDVGAGHGYLTHLLAHQNPSRRIYAIDCDDARTCGSKDRGTRIVLSNHHRHPTRIIAEHQKENPVIYVTARLDPQTLPEILEAHRYVLVGLHSCGDLSGLTMLRTFLECEGVKGIVVVGCCYHRICVDREDDESQLGFPLSNNVRSLIQVHHPSFSLTYRSLTTACLTFASFDNPSTILSALRGHYHRSLFELLLRSWEPAHTLPPGQHRVGGLPKAASTDFRSYCVAACTKLGLCTSDERRGSLIDAIGKVEVDREKMMRRIAFMCVMRSFFGPCVESLVLLDRMMYLKEGLGIPLDQDKHEGKGRVWLNNLFDYAESPRNMVVVAEKATCV</sequence>
<accession>A0A0L0HBL2</accession>
<dbReference type="Pfam" id="PF13679">
    <property type="entry name" value="Methyltransf_32"/>
    <property type="match status" value="1"/>
</dbReference>
<evidence type="ECO:0000313" key="2">
    <source>
        <dbReference type="EMBL" id="KNC98108.1"/>
    </source>
</evidence>